<dbReference type="SMART" id="SM00849">
    <property type="entry name" value="Lactamase_B"/>
    <property type="match status" value="1"/>
</dbReference>
<dbReference type="PANTHER" id="PTHR30619">
    <property type="entry name" value="DNA INTERNALIZATION/COMPETENCE PROTEIN COMEC/REC2"/>
    <property type="match status" value="1"/>
</dbReference>
<feature type="transmembrane region" description="Helical" evidence="6">
    <location>
        <begin position="465"/>
        <end position="488"/>
    </location>
</feature>
<dbReference type="Gene3D" id="3.60.15.10">
    <property type="entry name" value="Ribonuclease Z/Hydroxyacylglutathione hydrolase-like"/>
    <property type="match status" value="1"/>
</dbReference>
<evidence type="ECO:0000256" key="3">
    <source>
        <dbReference type="ARBA" id="ARBA00022692"/>
    </source>
</evidence>
<dbReference type="Pfam" id="PF00753">
    <property type="entry name" value="Lactamase_B"/>
    <property type="match status" value="1"/>
</dbReference>
<gene>
    <name evidence="8" type="ORF">PZE19_00780</name>
</gene>
<dbReference type="Proteomes" id="UP001216907">
    <property type="component" value="Unassembled WGS sequence"/>
</dbReference>
<sequence length="839" mass="89105">MPLAPVFVALAVGVVVDRRFEPWGATAWAGGLLGFAAASLLAFRRPRLSSLALAAALAAAGGAYHHLRWTDAAADDLAAAVGETPRPAWVRGYVEEVVGRSTREGRGPGDDPRTRTRFTLRITEICDGATFLPRSGRADVSVQGDRSDLVAGQPVQVAGRLARAAGPLNPGEFDRRAHLQAQGIRLTMGVDEPSGVMPDPERGRSWRVGWLGAIRAWSRDRLIDGLDPRAAPLASALVLGRRDEIDPEIDDAFARTGTTHLLAVSGLQLQMVAWAIGLGLVVVGVPRRLRYTLVAAAAVGYAGLVGGSPSVTRSMVMTVAFCAALAASRQWRPADAMALAGTLTILVNPAFLFDVGCQLSFLAVAALFWLLPAAVAFGAEVHARVVGPPDPLDELESWNRSILHRTSDWLAYHAAQLATASAVVWAVAAPLSALQFHLFSPVGVLLNVPLIPLTSIALLAGAIKLLLAAVGATPLAWLAGLVVGRTLHLSEIVVRWGAALPWGSWYTPGPPAVSVLAFYALLALAVYLTNAGPHRDEPSPGLRRGRRLAWLLAFAWCVPGWMLAGLGRRPATLEADVLAVGHGLAVVVQTPEGKTFLYDCGRMDDPGVGRRIVAPALWSRGVSRLDAVFLSHADQDHFNGLPDVLDRFAVGEVVVAPGFVGRDNPAATFLMQDLHRRGVPVRTLAAPTAWNEGSTRFEAVHPPAGWAADAPDNARSLVLDVSHAGRRLLLTGDLEQLGLAELLSKPEPERPIDVLLAPHHGGKAANPPRLYAWARPRIVAVSQKPPVAGSADALTPLEAGDIVLLRTWRAGAILLTWSPEGIVARGFLEHERDGEGRPG</sequence>
<evidence type="ECO:0000256" key="4">
    <source>
        <dbReference type="ARBA" id="ARBA00022989"/>
    </source>
</evidence>
<evidence type="ECO:0000256" key="5">
    <source>
        <dbReference type="ARBA" id="ARBA00023136"/>
    </source>
</evidence>
<name>A0ABT6F459_9BACT</name>
<evidence type="ECO:0000313" key="8">
    <source>
        <dbReference type="EMBL" id="MDG3002309.1"/>
    </source>
</evidence>
<keyword evidence="3 6" id="KW-0812">Transmembrane</keyword>
<dbReference type="InterPro" id="IPR004477">
    <property type="entry name" value="ComEC_N"/>
</dbReference>
<dbReference type="Pfam" id="PF13567">
    <property type="entry name" value="DUF4131"/>
    <property type="match status" value="1"/>
</dbReference>
<feature type="transmembrane region" description="Helical" evidence="6">
    <location>
        <begin position="289"/>
        <end position="307"/>
    </location>
</feature>
<dbReference type="Pfam" id="PF03772">
    <property type="entry name" value="Competence"/>
    <property type="match status" value="1"/>
</dbReference>
<dbReference type="InterPro" id="IPR025405">
    <property type="entry name" value="DUF4131"/>
</dbReference>
<reference evidence="8 9" key="1">
    <citation type="submission" date="2023-03" db="EMBL/GenBank/DDBJ databases">
        <title>Paludisphaera mucosa sp. nov. a novel planctomycete from northern fen.</title>
        <authorList>
            <person name="Ivanova A."/>
        </authorList>
    </citation>
    <scope>NUCLEOTIDE SEQUENCE [LARGE SCALE GENOMIC DNA]</scope>
    <source>
        <strain evidence="8 9">Pla2</strain>
    </source>
</reference>
<feature type="transmembrane region" description="Helical" evidence="6">
    <location>
        <begin position="23"/>
        <end position="43"/>
    </location>
</feature>
<evidence type="ECO:0000256" key="2">
    <source>
        <dbReference type="ARBA" id="ARBA00022475"/>
    </source>
</evidence>
<keyword evidence="2" id="KW-1003">Cell membrane</keyword>
<feature type="domain" description="Metallo-beta-lactamase" evidence="7">
    <location>
        <begin position="582"/>
        <end position="760"/>
    </location>
</feature>
<keyword evidence="9" id="KW-1185">Reference proteome</keyword>
<evidence type="ECO:0000259" key="7">
    <source>
        <dbReference type="SMART" id="SM00849"/>
    </source>
</evidence>
<dbReference type="SUPFAM" id="SSF56281">
    <property type="entry name" value="Metallo-hydrolase/oxidoreductase"/>
    <property type="match status" value="1"/>
</dbReference>
<keyword evidence="4 6" id="KW-1133">Transmembrane helix</keyword>
<evidence type="ECO:0000313" key="9">
    <source>
        <dbReference type="Proteomes" id="UP001216907"/>
    </source>
</evidence>
<dbReference type="NCBIfam" id="TIGR00360">
    <property type="entry name" value="ComEC_N-term"/>
    <property type="match status" value="1"/>
</dbReference>
<proteinExistence type="predicted"/>
<dbReference type="PANTHER" id="PTHR30619:SF1">
    <property type="entry name" value="RECOMBINATION PROTEIN 2"/>
    <property type="match status" value="1"/>
</dbReference>
<comment type="caution">
    <text evidence="8">The sequence shown here is derived from an EMBL/GenBank/DDBJ whole genome shotgun (WGS) entry which is preliminary data.</text>
</comment>
<dbReference type="InterPro" id="IPR036866">
    <property type="entry name" value="RibonucZ/Hydroxyglut_hydro"/>
</dbReference>
<feature type="transmembrane region" description="Helical" evidence="6">
    <location>
        <begin position="409"/>
        <end position="428"/>
    </location>
</feature>
<dbReference type="InterPro" id="IPR052159">
    <property type="entry name" value="Competence_DNA_uptake"/>
</dbReference>
<dbReference type="CDD" id="cd07731">
    <property type="entry name" value="ComA-like_MBL-fold"/>
    <property type="match status" value="1"/>
</dbReference>
<protein>
    <submittedName>
        <fullName evidence="8">ComEC/Rec2 family competence protein</fullName>
    </submittedName>
</protein>
<comment type="subcellular location">
    <subcellularLocation>
        <location evidence="1">Cell membrane</location>
        <topology evidence="1">Multi-pass membrane protein</topology>
    </subcellularLocation>
</comment>
<evidence type="ECO:0000256" key="1">
    <source>
        <dbReference type="ARBA" id="ARBA00004651"/>
    </source>
</evidence>
<dbReference type="InterPro" id="IPR001279">
    <property type="entry name" value="Metallo-B-lactamas"/>
</dbReference>
<dbReference type="EMBL" id="JARRAG010000001">
    <property type="protein sequence ID" value="MDG3002309.1"/>
    <property type="molecule type" value="Genomic_DNA"/>
</dbReference>
<feature type="transmembrane region" description="Helical" evidence="6">
    <location>
        <begin position="261"/>
        <end position="283"/>
    </location>
</feature>
<dbReference type="InterPro" id="IPR035681">
    <property type="entry name" value="ComA-like_MBL"/>
</dbReference>
<keyword evidence="5 6" id="KW-0472">Membrane</keyword>
<feature type="transmembrane region" description="Helical" evidence="6">
    <location>
        <begin position="336"/>
        <end position="353"/>
    </location>
</feature>
<feature type="transmembrane region" description="Helical" evidence="6">
    <location>
        <begin position="434"/>
        <end position="453"/>
    </location>
</feature>
<organism evidence="8 9">
    <name type="scientific">Paludisphaera mucosa</name>
    <dbReference type="NCBI Taxonomy" id="3030827"/>
    <lineage>
        <taxon>Bacteria</taxon>
        <taxon>Pseudomonadati</taxon>
        <taxon>Planctomycetota</taxon>
        <taxon>Planctomycetia</taxon>
        <taxon>Isosphaerales</taxon>
        <taxon>Isosphaeraceae</taxon>
        <taxon>Paludisphaera</taxon>
    </lineage>
</organism>
<feature type="transmembrane region" description="Helical" evidence="6">
    <location>
        <begin position="508"/>
        <end position="528"/>
    </location>
</feature>
<dbReference type="RefSeq" id="WP_277858673.1">
    <property type="nucleotide sequence ID" value="NZ_JARRAG010000001.1"/>
</dbReference>
<feature type="transmembrane region" description="Helical" evidence="6">
    <location>
        <begin position="359"/>
        <end position="379"/>
    </location>
</feature>
<accession>A0ABT6F459</accession>
<feature type="transmembrane region" description="Helical" evidence="6">
    <location>
        <begin position="548"/>
        <end position="567"/>
    </location>
</feature>
<evidence type="ECO:0000256" key="6">
    <source>
        <dbReference type="SAM" id="Phobius"/>
    </source>
</evidence>